<evidence type="ECO:0000256" key="2">
    <source>
        <dbReference type="ARBA" id="ARBA00022737"/>
    </source>
</evidence>
<evidence type="ECO:0000256" key="4">
    <source>
        <dbReference type="PROSITE-ProRule" id="PRU00023"/>
    </source>
</evidence>
<dbReference type="PROSITE" id="PS50297">
    <property type="entry name" value="ANK_REP_REGION"/>
    <property type="match status" value="1"/>
</dbReference>
<organism evidence="6 7">
    <name type="scientific">Sorghum bicolor</name>
    <name type="common">Sorghum</name>
    <name type="synonym">Sorghum vulgare</name>
    <dbReference type="NCBI Taxonomy" id="4558"/>
    <lineage>
        <taxon>Eukaryota</taxon>
        <taxon>Viridiplantae</taxon>
        <taxon>Streptophyta</taxon>
        <taxon>Embryophyta</taxon>
        <taxon>Tracheophyta</taxon>
        <taxon>Spermatophyta</taxon>
        <taxon>Magnoliopsida</taxon>
        <taxon>Liliopsida</taxon>
        <taxon>Poales</taxon>
        <taxon>Poaceae</taxon>
        <taxon>PACMAD clade</taxon>
        <taxon>Panicoideae</taxon>
        <taxon>Andropogonodae</taxon>
        <taxon>Andropogoneae</taxon>
        <taxon>Sorghinae</taxon>
        <taxon>Sorghum</taxon>
    </lineage>
</organism>
<evidence type="ECO:0000256" key="1">
    <source>
        <dbReference type="ARBA" id="ARBA00005949"/>
    </source>
</evidence>
<dbReference type="InterPro" id="IPR002110">
    <property type="entry name" value="Ankyrin_rpt"/>
</dbReference>
<protein>
    <submittedName>
        <fullName evidence="6">Uncharacterized protein</fullName>
    </submittedName>
</protein>
<keyword evidence="2" id="KW-0677">Repeat</keyword>
<dbReference type="Gene3D" id="1.25.40.20">
    <property type="entry name" value="Ankyrin repeat-containing domain"/>
    <property type="match status" value="1"/>
</dbReference>
<reference evidence="6" key="2">
    <citation type="submission" date="2020-10" db="EMBL/GenBank/DDBJ databases">
        <authorList>
            <person name="Cooper E.A."/>
            <person name="Brenton Z.W."/>
            <person name="Flinn B.S."/>
            <person name="Jenkins J."/>
            <person name="Shu S."/>
            <person name="Flowers D."/>
            <person name="Luo F."/>
            <person name="Wang Y."/>
            <person name="Xia P."/>
            <person name="Barry K."/>
            <person name="Daum C."/>
            <person name="Lipzen A."/>
            <person name="Yoshinaga Y."/>
            <person name="Schmutz J."/>
            <person name="Saski C."/>
            <person name="Vermerris W."/>
            <person name="Kresovich S."/>
        </authorList>
    </citation>
    <scope>NUCLEOTIDE SEQUENCE</scope>
</reference>
<keyword evidence="3 4" id="KW-0040">ANK repeat</keyword>
<proteinExistence type="inferred from homology"/>
<dbReference type="InterPro" id="IPR036770">
    <property type="entry name" value="Ankyrin_rpt-contain_sf"/>
</dbReference>
<comment type="similarity">
    <text evidence="1">Belongs to the ankyrin SOCS box (ASB) family.</text>
</comment>
<feature type="repeat" description="ANK" evidence="4">
    <location>
        <begin position="163"/>
        <end position="195"/>
    </location>
</feature>
<name>A0A921Q903_SORBI</name>
<dbReference type="AlphaFoldDB" id="A0A921Q903"/>
<reference evidence="6" key="1">
    <citation type="journal article" date="2019" name="BMC Genomics">
        <title>A new reference genome for Sorghum bicolor reveals high levels of sequence similarity between sweet and grain genotypes: implications for the genetics of sugar metabolism.</title>
        <authorList>
            <person name="Cooper E.A."/>
            <person name="Brenton Z.W."/>
            <person name="Flinn B.S."/>
            <person name="Jenkins J."/>
            <person name="Shu S."/>
            <person name="Flowers D."/>
            <person name="Luo F."/>
            <person name="Wang Y."/>
            <person name="Xia P."/>
            <person name="Barry K."/>
            <person name="Daum C."/>
            <person name="Lipzen A."/>
            <person name="Yoshinaga Y."/>
            <person name="Schmutz J."/>
            <person name="Saski C."/>
            <person name="Vermerris W."/>
            <person name="Kresovich S."/>
        </authorList>
    </citation>
    <scope>NUCLEOTIDE SEQUENCE</scope>
</reference>
<dbReference type="InterPro" id="IPR051573">
    <property type="entry name" value="Ankyrin-SOCS_box_domain"/>
</dbReference>
<accession>A0A921Q903</accession>
<feature type="region of interest" description="Disordered" evidence="5">
    <location>
        <begin position="496"/>
        <end position="518"/>
    </location>
</feature>
<dbReference type="SUPFAM" id="SSF48403">
    <property type="entry name" value="Ankyrin repeat"/>
    <property type="match status" value="1"/>
</dbReference>
<comment type="caution">
    <text evidence="6">The sequence shown here is derived from an EMBL/GenBank/DDBJ whole genome shotgun (WGS) entry which is preliminary data.</text>
</comment>
<dbReference type="PROSITE" id="PS50088">
    <property type="entry name" value="ANK_REPEAT"/>
    <property type="match status" value="1"/>
</dbReference>
<evidence type="ECO:0000313" key="6">
    <source>
        <dbReference type="EMBL" id="KAG0517358.1"/>
    </source>
</evidence>
<gene>
    <name evidence="6" type="ORF">BDA96_09G082500</name>
</gene>
<dbReference type="Proteomes" id="UP000807115">
    <property type="component" value="Chromosome 9"/>
</dbReference>
<dbReference type="PANTHER" id="PTHR24136:SF37">
    <property type="entry name" value="OS01G0942900 PROTEIN"/>
    <property type="match status" value="1"/>
</dbReference>
<evidence type="ECO:0000313" key="7">
    <source>
        <dbReference type="Proteomes" id="UP000807115"/>
    </source>
</evidence>
<dbReference type="EMBL" id="CM027688">
    <property type="protein sequence ID" value="KAG0517358.1"/>
    <property type="molecule type" value="Genomic_DNA"/>
</dbReference>
<evidence type="ECO:0000256" key="5">
    <source>
        <dbReference type="SAM" id="MobiDB-lite"/>
    </source>
</evidence>
<sequence length="557" mass="62309">MLEISASSTPLGKKEAALAACHGDNGKGGEGAIADDMDLSRPFLVVKNLDYKKILEWSRMRSAFVAKSIPKDIIIPDPTPKWVCDAFSKIVPRLGLILEKDNVQCFLRLFESEEGMHWDLSITSQTLTYIVIHNALRCARVVLVGKAPKLHGMHANPNCMNPYGYFPLHEAAERFSVDMIKLLFRHGAIANVRTVGNKVIENLLPLQVAVENTCLHKYLEDNLSPIQDHQDYAYNLIHLLCLPEMKIFLDTVRLLAAETDNLVDEIWSYIKDEKVVQTAVLLLAAQGQIRGNHPSKRNISGKQNGFEVIMGRMVELYQNSHKQLVESIALKCTYLLVRIISHAGEVLDPYIKDHSEVPHAEVLEHVSSILKDSGFCPTGKGIDVRNLRPYDCKISGELHAKDATKTVTKTSHAAGKKVLRKKRASGWDPDYTRRLFFPYWRSILGARCLVKVYPSHAPAPASELDPEHFNSWSGSLGNGSSQSPNHNLELLGRTQLPTSNHPQRRPFGTAAFRGNESSHDRNHNLLLGRIRQTAGNNQSRRFFGTAALTFLKLLKNA</sequence>
<evidence type="ECO:0000256" key="3">
    <source>
        <dbReference type="ARBA" id="ARBA00023043"/>
    </source>
</evidence>
<dbReference type="PANTHER" id="PTHR24136">
    <property type="entry name" value="SOWAH (DROSOPHILA) HOMOLOG"/>
    <property type="match status" value="1"/>
</dbReference>